<keyword evidence="5 9" id="KW-0862">Zinc</keyword>
<dbReference type="Pfam" id="PF12998">
    <property type="entry name" value="ING"/>
    <property type="match status" value="1"/>
</dbReference>
<dbReference type="PANTHER" id="PTHR10333">
    <property type="entry name" value="INHIBITOR OF GROWTH PROTEIN"/>
    <property type="match status" value="1"/>
</dbReference>
<feature type="domain" description="PHD-type" evidence="13">
    <location>
        <begin position="162"/>
        <end position="211"/>
    </location>
</feature>
<dbReference type="InterPro" id="IPR011011">
    <property type="entry name" value="Znf_FYVE_PHD"/>
</dbReference>
<dbReference type="OrthoDB" id="5411773at2759"/>
<dbReference type="CDD" id="cd15587">
    <property type="entry name" value="PHD_Yng1p_like"/>
    <property type="match status" value="1"/>
</dbReference>
<evidence type="ECO:0000256" key="12">
    <source>
        <dbReference type="SAM" id="MobiDB-lite"/>
    </source>
</evidence>
<keyword evidence="3 9" id="KW-0479">Metal-binding</keyword>
<reference evidence="14" key="1">
    <citation type="submission" date="2021-06" db="EMBL/GenBank/DDBJ databases">
        <authorList>
            <person name="Kallberg Y."/>
            <person name="Tangrot J."/>
            <person name="Rosling A."/>
        </authorList>
    </citation>
    <scope>NUCLEOTIDE SEQUENCE</scope>
    <source>
        <strain evidence="14">CL551</strain>
    </source>
</reference>
<accession>A0A9N9EMX7</accession>
<dbReference type="GO" id="GO:0006325">
    <property type="term" value="P:chromatin organization"/>
    <property type="evidence" value="ECO:0007669"/>
    <property type="project" value="UniProtKB-KW"/>
</dbReference>
<feature type="binding site" evidence="9">
    <location>
        <position position="192"/>
    </location>
    <ligand>
        <name>Zn(2+)</name>
        <dbReference type="ChEBI" id="CHEBI:29105"/>
        <label>1</label>
    </ligand>
</feature>
<dbReference type="SUPFAM" id="SSF57903">
    <property type="entry name" value="FYVE/PHD zinc finger"/>
    <property type="match status" value="1"/>
</dbReference>
<dbReference type="SMART" id="SM00249">
    <property type="entry name" value="PHD"/>
    <property type="match status" value="1"/>
</dbReference>
<dbReference type="Gene3D" id="6.10.140.1740">
    <property type="match status" value="1"/>
</dbReference>
<name>A0A9N9EMX7_9GLOM</name>
<evidence type="ECO:0000256" key="2">
    <source>
        <dbReference type="ARBA" id="ARBA00010210"/>
    </source>
</evidence>
<dbReference type="InterPro" id="IPR013083">
    <property type="entry name" value="Znf_RING/FYVE/PHD"/>
</dbReference>
<keyword evidence="4 10" id="KW-0863">Zinc-finger</keyword>
<keyword evidence="7 11" id="KW-0539">Nucleus</keyword>
<dbReference type="InterPro" id="IPR024610">
    <property type="entry name" value="ING_N_histone-binding"/>
</dbReference>
<protein>
    <recommendedName>
        <fullName evidence="11">Chromatin modification-related protein</fullName>
    </recommendedName>
</protein>
<evidence type="ECO:0000256" key="3">
    <source>
        <dbReference type="ARBA" id="ARBA00022723"/>
    </source>
</evidence>
<evidence type="ECO:0000256" key="10">
    <source>
        <dbReference type="PROSITE-ProRule" id="PRU00146"/>
    </source>
</evidence>
<dbReference type="Gene3D" id="3.30.40.10">
    <property type="entry name" value="Zinc/RING finger domain, C3HC4 (zinc finger)"/>
    <property type="match status" value="1"/>
</dbReference>
<comment type="subcellular location">
    <subcellularLocation>
        <location evidence="1 11">Nucleus</location>
    </subcellularLocation>
</comment>
<feature type="region of interest" description="Disordered" evidence="12">
    <location>
        <begin position="68"/>
        <end position="155"/>
    </location>
</feature>
<feature type="binding site" evidence="9">
    <location>
        <position position="165"/>
    </location>
    <ligand>
        <name>Zn(2+)</name>
        <dbReference type="ChEBI" id="CHEBI:29105"/>
        <label>1</label>
    </ligand>
</feature>
<proteinExistence type="inferred from homology"/>
<dbReference type="GO" id="GO:0005634">
    <property type="term" value="C:nucleus"/>
    <property type="evidence" value="ECO:0007669"/>
    <property type="project" value="UniProtKB-SubCell"/>
</dbReference>
<evidence type="ECO:0000313" key="14">
    <source>
        <dbReference type="EMBL" id="CAG8685992.1"/>
    </source>
</evidence>
<comment type="similarity">
    <text evidence="2 11">Belongs to the ING family.</text>
</comment>
<dbReference type="PROSITE" id="PS01359">
    <property type="entry name" value="ZF_PHD_1"/>
    <property type="match status" value="1"/>
</dbReference>
<evidence type="ECO:0000256" key="11">
    <source>
        <dbReference type="RuleBase" id="RU361213"/>
    </source>
</evidence>
<evidence type="ECO:0000256" key="7">
    <source>
        <dbReference type="ARBA" id="ARBA00023242"/>
    </source>
</evidence>
<evidence type="ECO:0000256" key="9">
    <source>
        <dbReference type="PIRSR" id="PIRSR628651-51"/>
    </source>
</evidence>
<sequence length="218" mass="25175">MPSSHHFSTNRFEQNLVYLDDYLDTLESLPAEMQRSFTLMQQLDASAQEQFDKVTELSVQLIEHIHELSPEDRSEKDKKEIKAEKRGTNGLETPSTNKRKKVKDTGTPPPSKHNGDKELQKPGKVSRKRENGKNNKKVTAEKSNTSEDTQTVADMPIDPNEPIYCYCKQVSYGEMVACDNNECEIEWFHFACVKLSDRPKGKWYCFDCSEKVKQRHKK</sequence>
<feature type="binding site" evidence="9">
    <location>
        <position position="167"/>
    </location>
    <ligand>
        <name>Zn(2+)</name>
        <dbReference type="ChEBI" id="CHEBI:29105"/>
        <label>1</label>
    </ligand>
</feature>
<feature type="site" description="Histone H3K4me3 binding" evidence="8">
    <location>
        <position position="164"/>
    </location>
</feature>
<dbReference type="InterPro" id="IPR019787">
    <property type="entry name" value="Znf_PHD-finger"/>
</dbReference>
<evidence type="ECO:0000256" key="8">
    <source>
        <dbReference type="PIRSR" id="PIRSR628651-50"/>
    </source>
</evidence>
<evidence type="ECO:0000313" key="15">
    <source>
        <dbReference type="Proteomes" id="UP000789342"/>
    </source>
</evidence>
<feature type="site" description="Histone H3K4me3 binding" evidence="8">
    <location>
        <position position="179"/>
    </location>
</feature>
<feature type="site" description="Histone H3K4me3 binding" evidence="8">
    <location>
        <position position="175"/>
    </location>
</feature>
<feature type="binding site" evidence="9">
    <location>
        <position position="178"/>
    </location>
    <ligand>
        <name>Zn(2+)</name>
        <dbReference type="ChEBI" id="CHEBI:29105"/>
        <label>2</label>
    </ligand>
</feature>
<dbReference type="AlphaFoldDB" id="A0A9N9EMX7"/>
<dbReference type="InterPro" id="IPR019786">
    <property type="entry name" value="Zinc_finger_PHD-type_CS"/>
</dbReference>
<feature type="binding site" evidence="9">
    <location>
        <position position="189"/>
    </location>
    <ligand>
        <name>Zn(2+)</name>
        <dbReference type="ChEBI" id="CHEBI:29105"/>
        <label>1</label>
    </ligand>
</feature>
<feature type="binding site" evidence="9">
    <location>
        <position position="208"/>
    </location>
    <ligand>
        <name>Zn(2+)</name>
        <dbReference type="ChEBI" id="CHEBI:29105"/>
        <label>2</label>
    </ligand>
</feature>
<comment type="function">
    <text evidence="11">Component of an histone acetyltransferase complex.</text>
</comment>
<feature type="compositionally biased region" description="Basic and acidic residues" evidence="12">
    <location>
        <begin position="68"/>
        <end position="87"/>
    </location>
</feature>
<feature type="binding site" evidence="9">
    <location>
        <position position="183"/>
    </location>
    <ligand>
        <name>Zn(2+)</name>
        <dbReference type="ChEBI" id="CHEBI:29105"/>
        <label>2</label>
    </ligand>
</feature>
<evidence type="ECO:0000256" key="5">
    <source>
        <dbReference type="ARBA" id="ARBA00022833"/>
    </source>
</evidence>
<organism evidence="14 15">
    <name type="scientific">Acaulospora morrowiae</name>
    <dbReference type="NCBI Taxonomy" id="94023"/>
    <lineage>
        <taxon>Eukaryota</taxon>
        <taxon>Fungi</taxon>
        <taxon>Fungi incertae sedis</taxon>
        <taxon>Mucoromycota</taxon>
        <taxon>Glomeromycotina</taxon>
        <taxon>Glomeromycetes</taxon>
        <taxon>Diversisporales</taxon>
        <taxon>Acaulosporaceae</taxon>
        <taxon>Acaulospora</taxon>
    </lineage>
</organism>
<evidence type="ECO:0000256" key="4">
    <source>
        <dbReference type="ARBA" id="ARBA00022771"/>
    </source>
</evidence>
<gene>
    <name evidence="14" type="ORF">AMORRO_LOCUS11468</name>
</gene>
<comment type="subunit">
    <text evidence="11">Component of an histone acetyltransferase complex. Interacts with H3K4me3 and to a lesser extent with H3K4me2.</text>
</comment>
<keyword evidence="6 11" id="KW-0156">Chromatin regulator</keyword>
<keyword evidence="15" id="KW-1185">Reference proteome</keyword>
<feature type="site" description="Histone H3K4me3 binding" evidence="8">
    <location>
        <position position="187"/>
    </location>
</feature>
<evidence type="ECO:0000256" key="6">
    <source>
        <dbReference type="ARBA" id="ARBA00022853"/>
    </source>
</evidence>
<dbReference type="PANTHER" id="PTHR10333:SF42">
    <property type="entry name" value="INHIBITOR OF GROWTH PROTEIN 5"/>
    <property type="match status" value="1"/>
</dbReference>
<feature type="compositionally biased region" description="Polar residues" evidence="12">
    <location>
        <begin position="141"/>
        <end position="152"/>
    </location>
</feature>
<feature type="binding site" evidence="9">
    <location>
        <position position="205"/>
    </location>
    <ligand>
        <name>Zn(2+)</name>
        <dbReference type="ChEBI" id="CHEBI:29105"/>
        <label>2</label>
    </ligand>
</feature>
<dbReference type="InterPro" id="IPR028651">
    <property type="entry name" value="ING_fam"/>
</dbReference>
<dbReference type="InterPro" id="IPR001965">
    <property type="entry name" value="Znf_PHD"/>
</dbReference>
<dbReference type="EMBL" id="CAJVPV010014623">
    <property type="protein sequence ID" value="CAG8685992.1"/>
    <property type="molecule type" value="Genomic_DNA"/>
</dbReference>
<comment type="caution">
    <text evidence="14">The sequence shown here is derived from an EMBL/GenBank/DDBJ whole genome shotgun (WGS) entry which is preliminary data.</text>
</comment>
<evidence type="ECO:0000259" key="13">
    <source>
        <dbReference type="PROSITE" id="PS50016"/>
    </source>
</evidence>
<evidence type="ECO:0000256" key="1">
    <source>
        <dbReference type="ARBA" id="ARBA00004123"/>
    </source>
</evidence>
<dbReference type="FunFam" id="3.30.40.10:FF:000016">
    <property type="entry name" value="Inhibitor of growth protein"/>
    <property type="match status" value="1"/>
</dbReference>
<dbReference type="GO" id="GO:0008270">
    <property type="term" value="F:zinc ion binding"/>
    <property type="evidence" value="ECO:0007669"/>
    <property type="project" value="UniProtKB-KW"/>
</dbReference>
<comment type="domain">
    <text evidence="11">The PHD-type zinc finger mediates the binding to H3K4me3.</text>
</comment>
<dbReference type="Proteomes" id="UP000789342">
    <property type="component" value="Unassembled WGS sequence"/>
</dbReference>
<dbReference type="PROSITE" id="PS50016">
    <property type="entry name" value="ZF_PHD_2"/>
    <property type="match status" value="1"/>
</dbReference>